<reference evidence="3" key="1">
    <citation type="journal article" date="2017" name="bioRxiv">
        <title>Conservation of a gene cluster reveals novel cercosporin biosynthetic mechanisms and extends production to the genus Colletotrichum.</title>
        <authorList>
            <person name="de Jonge R."/>
            <person name="Ebert M.K."/>
            <person name="Huitt-Roehl C.R."/>
            <person name="Pal P."/>
            <person name="Suttle J.C."/>
            <person name="Spanner R.E."/>
            <person name="Neubauer J.D."/>
            <person name="Jurick W.M.II."/>
            <person name="Stott K.A."/>
            <person name="Secor G.A."/>
            <person name="Thomma B.P.H.J."/>
            <person name="Van de Peer Y."/>
            <person name="Townsend C.A."/>
            <person name="Bolton M.D."/>
        </authorList>
    </citation>
    <scope>NUCLEOTIDE SEQUENCE [LARGE SCALE GENOMIC DNA]</scope>
    <source>
        <strain evidence="3">CBS538.71</strain>
    </source>
</reference>
<evidence type="ECO:0000256" key="1">
    <source>
        <dbReference type="SAM" id="SignalP"/>
    </source>
</evidence>
<dbReference type="AlphaFoldDB" id="A0A2S6C6Q7"/>
<protein>
    <submittedName>
        <fullName evidence="2">Uncharacterized protein</fullName>
    </submittedName>
</protein>
<dbReference type="OrthoDB" id="3627089at2759"/>
<name>A0A2S6C6Q7_9PEZI</name>
<evidence type="ECO:0000313" key="2">
    <source>
        <dbReference type="EMBL" id="PPJ55411.1"/>
    </source>
</evidence>
<dbReference type="EMBL" id="PNEN01000540">
    <property type="protein sequence ID" value="PPJ55411.1"/>
    <property type="molecule type" value="Genomic_DNA"/>
</dbReference>
<dbReference type="Proteomes" id="UP000237631">
    <property type="component" value="Unassembled WGS sequence"/>
</dbReference>
<comment type="caution">
    <text evidence="2">The sequence shown here is derived from an EMBL/GenBank/DDBJ whole genome shotgun (WGS) entry which is preliminary data.</text>
</comment>
<gene>
    <name evidence="2" type="ORF">CBER1_02735</name>
</gene>
<keyword evidence="3" id="KW-1185">Reference proteome</keyword>
<organism evidence="2 3">
    <name type="scientific">Cercospora berteroae</name>
    <dbReference type="NCBI Taxonomy" id="357750"/>
    <lineage>
        <taxon>Eukaryota</taxon>
        <taxon>Fungi</taxon>
        <taxon>Dikarya</taxon>
        <taxon>Ascomycota</taxon>
        <taxon>Pezizomycotina</taxon>
        <taxon>Dothideomycetes</taxon>
        <taxon>Dothideomycetidae</taxon>
        <taxon>Mycosphaerellales</taxon>
        <taxon>Mycosphaerellaceae</taxon>
        <taxon>Cercospora</taxon>
    </lineage>
</organism>
<evidence type="ECO:0000313" key="3">
    <source>
        <dbReference type="Proteomes" id="UP000237631"/>
    </source>
</evidence>
<proteinExistence type="predicted"/>
<feature type="signal peptide" evidence="1">
    <location>
        <begin position="1"/>
        <end position="19"/>
    </location>
</feature>
<sequence length="79" mass="8543">MQFTSLLSTALAFFAIANALPVDPSLEAREADPNFISAIAKVATKCCGKDYTWKGPDLSKVMIGAKTKERLRLNGPSRV</sequence>
<accession>A0A2S6C6Q7</accession>
<keyword evidence="1" id="KW-0732">Signal</keyword>
<feature type="chain" id="PRO_5015670713" evidence="1">
    <location>
        <begin position="20"/>
        <end position="79"/>
    </location>
</feature>